<dbReference type="SUPFAM" id="SSF50156">
    <property type="entry name" value="PDZ domain-like"/>
    <property type="match status" value="1"/>
</dbReference>
<comment type="caution">
    <text evidence="3">The sequence shown here is derived from an EMBL/GenBank/DDBJ whole genome shotgun (WGS) entry which is preliminary data.</text>
</comment>
<protein>
    <submittedName>
        <fullName evidence="3">Peptidase family S41</fullName>
    </submittedName>
</protein>
<organism evidence="3 4">
    <name type="scientific">Flavobacterium aquidurense</name>
    <dbReference type="NCBI Taxonomy" id="362413"/>
    <lineage>
        <taxon>Bacteria</taxon>
        <taxon>Pseudomonadati</taxon>
        <taxon>Bacteroidota</taxon>
        <taxon>Flavobacteriia</taxon>
        <taxon>Flavobacteriales</taxon>
        <taxon>Flavobacteriaceae</taxon>
        <taxon>Flavobacterium</taxon>
    </lineage>
</organism>
<keyword evidence="1" id="KW-0732">Signal</keyword>
<accession>A0A0N8VNN3</accession>
<dbReference type="SUPFAM" id="SSF52096">
    <property type="entry name" value="ClpP/crotonase"/>
    <property type="match status" value="1"/>
</dbReference>
<dbReference type="InterPro" id="IPR005151">
    <property type="entry name" value="Tail-specific_protease"/>
</dbReference>
<evidence type="ECO:0000259" key="2">
    <source>
        <dbReference type="SMART" id="SM00245"/>
    </source>
</evidence>
<dbReference type="InterPro" id="IPR029045">
    <property type="entry name" value="ClpP/crotonase-like_dom_sf"/>
</dbReference>
<dbReference type="InterPro" id="IPR036034">
    <property type="entry name" value="PDZ_sf"/>
</dbReference>
<dbReference type="GO" id="GO:0008236">
    <property type="term" value="F:serine-type peptidase activity"/>
    <property type="evidence" value="ECO:0007669"/>
    <property type="project" value="InterPro"/>
</dbReference>
<dbReference type="CDD" id="cd07561">
    <property type="entry name" value="Peptidase_S41_CPP_like"/>
    <property type="match status" value="1"/>
</dbReference>
<dbReference type="PANTHER" id="PTHR32060:SF30">
    <property type="entry name" value="CARBOXY-TERMINAL PROCESSING PROTEASE CTPA"/>
    <property type="match status" value="1"/>
</dbReference>
<feature type="domain" description="Tail specific protease" evidence="2">
    <location>
        <begin position="182"/>
        <end position="398"/>
    </location>
</feature>
<dbReference type="PATRIC" id="fig|362413.3.peg.3536"/>
<dbReference type="Gene3D" id="2.30.42.10">
    <property type="match status" value="1"/>
</dbReference>
<dbReference type="SMART" id="SM00245">
    <property type="entry name" value="TSPc"/>
    <property type="match status" value="1"/>
</dbReference>
<gene>
    <name evidence="3" type="ORF">RC62_3611</name>
</gene>
<dbReference type="Pfam" id="PF18294">
    <property type="entry name" value="Pept_S41_N"/>
    <property type="match status" value="1"/>
</dbReference>
<evidence type="ECO:0000313" key="4">
    <source>
        <dbReference type="Proteomes" id="UP000050443"/>
    </source>
</evidence>
<dbReference type="PANTHER" id="PTHR32060">
    <property type="entry name" value="TAIL-SPECIFIC PROTEASE"/>
    <property type="match status" value="1"/>
</dbReference>
<dbReference type="InterPro" id="IPR041613">
    <property type="entry name" value="Pept_S41_N"/>
</dbReference>
<dbReference type="GO" id="GO:0006508">
    <property type="term" value="P:proteolysis"/>
    <property type="evidence" value="ECO:0007669"/>
    <property type="project" value="InterPro"/>
</dbReference>
<reference evidence="3 4" key="1">
    <citation type="submission" date="2014-09" db="EMBL/GenBank/DDBJ databases">
        <title>Genome sequence of Flavobacterium aquidurense RC62.</title>
        <authorList>
            <person name="Kim J.F."/>
            <person name="Kwak M.-J."/>
        </authorList>
    </citation>
    <scope>NUCLEOTIDE SEQUENCE [LARGE SCALE GENOMIC DNA]</scope>
    <source>
        <strain evidence="3 4">RC62</strain>
    </source>
</reference>
<proteinExistence type="predicted"/>
<dbReference type="Gene3D" id="3.30.750.170">
    <property type="match status" value="1"/>
</dbReference>
<sequence>MFQMKKYPSVLILPLFFLVTIIFSCTSDDPSAAFYKEGSNEYVNDWMYQQMKKYYRWSATMPQQNDLSMNPKEYFAGLLQKDDIYSYALHPALPETAPQSLRRKFGFDVSFFEFEGKIYGAILYVLADSPAQKNGLKRGQLISKIDGTILNQGNYDRLYQNMIAASQLKLETTSYTSQSGFSASKEVSLLEGYSFLQPISYQIIEDKNVKTGYVEIPHFDVGQAQSFLPVFQELKSKGISELIIDLRYNGGGDIAAAAALSIILAPNIKSGDLFIKFEGNANGGNIDQSFLQALQSNESKVSFDALRNVHPAINKVYVLCGNRTASASELIINNLKPYMNVTTIGEKTFGKDVAGFPVEDDRIPGTKGWILYPSIYKLFNSRHEGDYSKGINPTIYTNELQGPEVFILGNPSEILLKTALNNIQGNTGKQKTATLRSLPLSVITTDVDPLLHIIP</sequence>
<dbReference type="GO" id="GO:0030288">
    <property type="term" value="C:outer membrane-bounded periplasmic space"/>
    <property type="evidence" value="ECO:0007669"/>
    <property type="project" value="TreeGrafter"/>
</dbReference>
<dbReference type="PROSITE" id="PS51257">
    <property type="entry name" value="PROKAR_LIPOPROTEIN"/>
    <property type="match status" value="1"/>
</dbReference>
<evidence type="ECO:0000313" key="3">
    <source>
        <dbReference type="EMBL" id="KQB42604.1"/>
    </source>
</evidence>
<dbReference type="EMBL" id="JRLF01000006">
    <property type="protein sequence ID" value="KQB42604.1"/>
    <property type="molecule type" value="Genomic_DNA"/>
</dbReference>
<dbReference type="GO" id="GO:0007165">
    <property type="term" value="P:signal transduction"/>
    <property type="evidence" value="ECO:0007669"/>
    <property type="project" value="TreeGrafter"/>
</dbReference>
<evidence type="ECO:0000256" key="1">
    <source>
        <dbReference type="SAM" id="SignalP"/>
    </source>
</evidence>
<dbReference type="STRING" id="362413.RC62_3611"/>
<feature type="chain" id="PRO_5006033346" evidence="1">
    <location>
        <begin position="28"/>
        <end position="455"/>
    </location>
</feature>
<name>A0A0N8VNN3_9FLAO</name>
<dbReference type="Proteomes" id="UP000050443">
    <property type="component" value="Unassembled WGS sequence"/>
</dbReference>
<dbReference type="GO" id="GO:0004175">
    <property type="term" value="F:endopeptidase activity"/>
    <property type="evidence" value="ECO:0007669"/>
    <property type="project" value="TreeGrafter"/>
</dbReference>
<dbReference type="Gene3D" id="3.90.226.10">
    <property type="entry name" value="2-enoyl-CoA Hydratase, Chain A, domain 1"/>
    <property type="match status" value="1"/>
</dbReference>
<dbReference type="AlphaFoldDB" id="A0A0N8VNN3"/>
<feature type="signal peptide" evidence="1">
    <location>
        <begin position="1"/>
        <end position="27"/>
    </location>
</feature>
<dbReference type="Pfam" id="PF03572">
    <property type="entry name" value="Peptidase_S41"/>
    <property type="match status" value="1"/>
</dbReference>